<evidence type="ECO:0000313" key="1">
    <source>
        <dbReference type="EMBL" id="KAI7841047.1"/>
    </source>
</evidence>
<accession>A0AAD5DNW1</accession>
<dbReference type="EMBL" id="JADXDR010000068">
    <property type="protein sequence ID" value="KAI7841047.1"/>
    <property type="molecule type" value="Genomic_DNA"/>
</dbReference>
<keyword evidence="2" id="KW-1185">Reference proteome</keyword>
<protein>
    <submittedName>
        <fullName evidence="1">Uncharacterized protein</fullName>
    </submittedName>
</protein>
<dbReference type="Proteomes" id="UP001205105">
    <property type="component" value="Unassembled WGS sequence"/>
</dbReference>
<evidence type="ECO:0000313" key="2">
    <source>
        <dbReference type="Proteomes" id="UP001205105"/>
    </source>
</evidence>
<dbReference type="AlphaFoldDB" id="A0AAD5DNW1"/>
<reference evidence="1" key="1">
    <citation type="submission" date="2020-11" db="EMBL/GenBank/DDBJ databases">
        <title>Chlorella ohadii genome sequencing and assembly.</title>
        <authorList>
            <person name="Murik O."/>
            <person name="Treves H."/>
            <person name="Kedem I."/>
            <person name="Shotland Y."/>
            <person name="Kaplan A."/>
        </authorList>
    </citation>
    <scope>NUCLEOTIDE SEQUENCE</scope>
    <source>
        <strain evidence="1">1</strain>
    </source>
</reference>
<proteinExistence type="predicted"/>
<gene>
    <name evidence="1" type="ORF">COHA_005275</name>
</gene>
<organism evidence="1 2">
    <name type="scientific">Chlorella ohadii</name>
    <dbReference type="NCBI Taxonomy" id="2649997"/>
    <lineage>
        <taxon>Eukaryota</taxon>
        <taxon>Viridiplantae</taxon>
        <taxon>Chlorophyta</taxon>
        <taxon>core chlorophytes</taxon>
        <taxon>Trebouxiophyceae</taxon>
        <taxon>Chlorellales</taxon>
        <taxon>Chlorellaceae</taxon>
        <taxon>Chlorella clade</taxon>
        <taxon>Chlorella</taxon>
    </lineage>
</organism>
<name>A0AAD5DNW1_9CHLO</name>
<comment type="caution">
    <text evidence="1">The sequence shown here is derived from an EMBL/GenBank/DDBJ whole genome shotgun (WGS) entry which is preliminary data.</text>
</comment>
<sequence length="311" mass="33613">MSLLGAPDLPFGQRFNLTYSASLSVIMDTLTLAVTALYWGRVGLAASPALHAFLAIHILGCSVELAWRWQCRKASDGGSYARFRELPSLIMRLNDALLGPVVLWPRVLLDRLPAANGSDADGSTRAVMAAAARHASLLLFGSASTGQALAWAKPLRLCLAVPIHLLMTVQMARKFPQVCAAACLSSPAAQRHTSAAFRLLGTLRYDMLRVLGSDAQPKLSPQSECAVVLTYLDLTLGCLLPALVQAAAETRLYVQHSAERRRLGLPRERGWQARVHDELAELAQALSWPQAAIMLWVTLGVAFDLALLAAK</sequence>